<feature type="coiled-coil region" evidence="8">
    <location>
        <begin position="961"/>
        <end position="1169"/>
    </location>
</feature>
<keyword evidence="3" id="KW-0963">Cytoplasm</keyword>
<evidence type="ECO:0000313" key="12">
    <source>
        <dbReference type="Proteomes" id="UP000007875"/>
    </source>
</evidence>
<dbReference type="InterPro" id="IPR026201">
    <property type="entry name" value="Cep290"/>
</dbReference>
<feature type="coiled-coil region" evidence="8">
    <location>
        <begin position="881"/>
        <end position="908"/>
    </location>
</feature>
<comment type="subcellular location">
    <subcellularLocation>
        <location evidence="1">Cytoplasm</location>
        <location evidence="1">Cytoskeleton</location>
        <location evidence="1">Cilium basal body</location>
    </subcellularLocation>
    <subcellularLocation>
        <location evidence="2">Cytoplasm</location>
        <location evidence="2">Cytoskeleton</location>
        <location evidence="2">Microtubule organizing center</location>
        <location evidence="2">Centrosome</location>
    </subcellularLocation>
</comment>
<evidence type="ECO:0000256" key="3">
    <source>
        <dbReference type="ARBA" id="ARBA00022490"/>
    </source>
</evidence>
<keyword evidence="5 8" id="KW-0175">Coiled coil</keyword>
<evidence type="ECO:0000256" key="7">
    <source>
        <dbReference type="ARBA" id="ARBA00023273"/>
    </source>
</evidence>
<evidence type="ECO:0000256" key="8">
    <source>
        <dbReference type="SAM" id="Coils"/>
    </source>
</evidence>
<reference evidence="11" key="3">
    <citation type="submission" date="2025-09" db="UniProtKB">
        <authorList>
            <consortium name="Ensembl"/>
        </authorList>
    </citation>
    <scope>IDENTIFICATION</scope>
</reference>
<evidence type="ECO:0000256" key="6">
    <source>
        <dbReference type="ARBA" id="ARBA00023212"/>
    </source>
</evidence>
<feature type="coiled-coil region" evidence="8">
    <location>
        <begin position="30"/>
        <end position="215"/>
    </location>
</feature>
<reference evidence="11" key="2">
    <citation type="submission" date="2025-08" db="UniProtKB">
        <authorList>
            <consortium name="Ensembl"/>
        </authorList>
    </citation>
    <scope>IDENTIFICATION</scope>
</reference>
<evidence type="ECO:0000256" key="2">
    <source>
        <dbReference type="ARBA" id="ARBA00004300"/>
    </source>
</evidence>
<dbReference type="GeneTree" id="ENSGT00730000111039"/>
<keyword evidence="12" id="KW-1185">Reference proteome</keyword>
<dbReference type="GO" id="GO:0035869">
    <property type="term" value="C:ciliary transition zone"/>
    <property type="evidence" value="ECO:0007669"/>
    <property type="project" value="TreeGrafter"/>
</dbReference>
<feature type="compositionally biased region" description="Polar residues" evidence="9">
    <location>
        <begin position="757"/>
        <end position="775"/>
    </location>
</feature>
<dbReference type="GO" id="GO:1905515">
    <property type="term" value="P:non-motile cilium assembly"/>
    <property type="evidence" value="ECO:0007669"/>
    <property type="project" value="TreeGrafter"/>
</dbReference>
<reference evidence="12" key="1">
    <citation type="submission" date="2003-08" db="EMBL/GenBank/DDBJ databases">
        <authorList>
            <person name="Birren B."/>
            <person name="Nusbaum C."/>
            <person name="Abebe A."/>
            <person name="Abouelleil A."/>
            <person name="Adekoya E."/>
            <person name="Ait-zahra M."/>
            <person name="Allen N."/>
            <person name="Allen T."/>
            <person name="An P."/>
            <person name="Anderson M."/>
            <person name="Anderson S."/>
            <person name="Arachchi H."/>
            <person name="Armbruster J."/>
            <person name="Bachantsang P."/>
            <person name="Baldwin J."/>
            <person name="Barry A."/>
            <person name="Bayul T."/>
            <person name="Blitshsteyn B."/>
            <person name="Bloom T."/>
            <person name="Blye J."/>
            <person name="Boguslavskiy L."/>
            <person name="Borowsky M."/>
            <person name="Boukhgalter B."/>
            <person name="Brunache A."/>
            <person name="Butler J."/>
            <person name="Calixte N."/>
            <person name="Calvo S."/>
            <person name="Camarata J."/>
            <person name="Campo K."/>
            <person name="Chang J."/>
            <person name="Cheshatsang Y."/>
            <person name="Citroen M."/>
            <person name="Collymore A."/>
            <person name="Considine T."/>
            <person name="Cook A."/>
            <person name="Cooke P."/>
            <person name="Corum B."/>
            <person name="Cuomo C."/>
            <person name="David R."/>
            <person name="Dawoe T."/>
            <person name="Degray S."/>
            <person name="Dodge S."/>
            <person name="Dooley K."/>
            <person name="Dorje P."/>
            <person name="Dorjee K."/>
            <person name="Dorris L."/>
            <person name="Duffey N."/>
            <person name="Dupes A."/>
            <person name="Elkins T."/>
            <person name="Engels R."/>
            <person name="Erickson J."/>
            <person name="Farina A."/>
            <person name="Faro S."/>
            <person name="Ferreira P."/>
            <person name="Fischer H."/>
            <person name="Fitzgerald M."/>
            <person name="Foley K."/>
            <person name="Gage D."/>
            <person name="Galagan J."/>
            <person name="Gearin G."/>
            <person name="Gnerre S."/>
            <person name="Gnirke A."/>
            <person name="Goyette A."/>
            <person name="Graham J."/>
            <person name="Grandbois E."/>
            <person name="Gyaltsen K."/>
            <person name="Hafez N."/>
            <person name="Hagopian D."/>
            <person name="Hagos B."/>
            <person name="Hall J."/>
            <person name="Hatcher B."/>
            <person name="Heller A."/>
            <person name="Higgins H."/>
            <person name="Honan T."/>
            <person name="Horn A."/>
            <person name="Houde N."/>
            <person name="Hughes L."/>
            <person name="Hulme W."/>
            <person name="Husby E."/>
            <person name="Iliev I."/>
            <person name="Jaffe D."/>
            <person name="Jones C."/>
            <person name="Kamal M."/>
            <person name="Kamat A."/>
            <person name="Kamvysselis M."/>
            <person name="Karlsson E."/>
            <person name="Kells C."/>
            <person name="Kieu A."/>
            <person name="Kisner P."/>
            <person name="Kodira C."/>
            <person name="Kulbokas E."/>
            <person name="Labutti K."/>
            <person name="Lama D."/>
            <person name="Landers T."/>
            <person name="Leger J."/>
            <person name="Levine S."/>
            <person name="Lewis D."/>
            <person name="Lewis T."/>
            <person name="Lindblad-toh K."/>
            <person name="Liu X."/>
            <person name="Lokyitsang T."/>
            <person name="Lokyitsang Y."/>
            <person name="Lucien O."/>
            <person name="Lui A."/>
            <person name="Ma L.J."/>
            <person name="Mabbitt R."/>
            <person name="Macdonald J."/>
            <person name="Maclean C."/>
            <person name="Major J."/>
            <person name="Manning J."/>
            <person name="Marabella R."/>
            <person name="Maru K."/>
            <person name="Matthews C."/>
            <person name="Mauceli E."/>
            <person name="Mccarthy M."/>
            <person name="Mcdonough S."/>
            <person name="Mcghee T."/>
            <person name="Meldrim J."/>
            <person name="Meneus L."/>
            <person name="Mesirov J."/>
            <person name="Mihalev A."/>
            <person name="Mihova T."/>
            <person name="Mikkelsen T."/>
            <person name="Mlenga V."/>
            <person name="Moru K."/>
            <person name="Mozes J."/>
            <person name="Mulrain L."/>
            <person name="Munson G."/>
            <person name="Naylor J."/>
            <person name="Newes C."/>
            <person name="Nguyen C."/>
            <person name="Nguyen N."/>
            <person name="Nguyen T."/>
            <person name="Nicol R."/>
            <person name="Nielsen C."/>
            <person name="Nizzari M."/>
            <person name="Norbu C."/>
            <person name="Norbu N."/>
            <person name="O'donnell P."/>
            <person name="Okoawo O."/>
            <person name="O'leary S."/>
            <person name="Omotosho B."/>
            <person name="O'neill K."/>
            <person name="Osman S."/>
            <person name="Parker S."/>
            <person name="Perrin D."/>
            <person name="Phunkhang P."/>
            <person name="Piqani B."/>
            <person name="Purcell S."/>
            <person name="Rachupka T."/>
            <person name="Ramasamy U."/>
            <person name="Rameau R."/>
            <person name="Ray V."/>
            <person name="Raymond C."/>
            <person name="Retta R."/>
            <person name="Richardson S."/>
            <person name="Rise C."/>
            <person name="Rodriguez J."/>
            <person name="Rogers J."/>
            <person name="Rogov P."/>
            <person name="Rutman M."/>
            <person name="Schupbach R."/>
            <person name="Seaman C."/>
            <person name="Settipalli S."/>
            <person name="Sharpe T."/>
            <person name="Sheridan J."/>
            <person name="Sherpa N."/>
            <person name="Shi J."/>
            <person name="Smirnov S."/>
            <person name="Smith C."/>
            <person name="Sougnez C."/>
            <person name="Spencer B."/>
            <person name="Stalker J."/>
            <person name="Stange-thomann N."/>
            <person name="Stavropoulos S."/>
            <person name="Stetson K."/>
            <person name="Stone C."/>
            <person name="Stone S."/>
            <person name="Stubbs M."/>
            <person name="Talamas J."/>
            <person name="Tchuinga P."/>
            <person name="Tenzing P."/>
            <person name="Tesfaye S."/>
            <person name="Theodore J."/>
            <person name="Thoulutsang Y."/>
            <person name="Topham K."/>
            <person name="Towey S."/>
            <person name="Tsamla T."/>
            <person name="Tsomo N."/>
            <person name="Vallee D."/>
            <person name="Vassiliev H."/>
            <person name="Venkataraman V."/>
            <person name="Vinson J."/>
            <person name="Vo A."/>
            <person name="Wade C."/>
            <person name="Wang S."/>
            <person name="Wangchuk T."/>
            <person name="Wangdi T."/>
            <person name="Whittaker C."/>
            <person name="Wilkinson J."/>
            <person name="Wu Y."/>
            <person name="Wyman D."/>
            <person name="Yadav S."/>
            <person name="Yang S."/>
            <person name="Yang X."/>
            <person name="Yeager S."/>
            <person name="Yee E."/>
            <person name="Young G."/>
            <person name="Zainoun J."/>
            <person name="Zembeck L."/>
            <person name="Zimmer A."/>
            <person name="Zody M."/>
            <person name="Lander E."/>
        </authorList>
    </citation>
    <scope>NUCLEOTIDE SEQUENCE [LARGE SCALE GENOMIC DNA]</scope>
</reference>
<proteinExistence type="predicted"/>
<evidence type="ECO:0000256" key="1">
    <source>
        <dbReference type="ARBA" id="ARBA00004120"/>
    </source>
</evidence>
<evidence type="ECO:0000313" key="11">
    <source>
        <dbReference type="Ensembl" id="ENSCSAVP00000010853.1"/>
    </source>
</evidence>
<feature type="coiled-coil region" evidence="8">
    <location>
        <begin position="788"/>
        <end position="829"/>
    </location>
</feature>
<dbReference type="GO" id="GO:0097711">
    <property type="term" value="P:ciliary basal body-plasma membrane docking"/>
    <property type="evidence" value="ECO:0007669"/>
    <property type="project" value="TreeGrafter"/>
</dbReference>
<evidence type="ECO:0000256" key="9">
    <source>
        <dbReference type="SAM" id="MobiDB-lite"/>
    </source>
</evidence>
<protein>
    <recommendedName>
        <fullName evidence="10">Centrosomal protein of 290kDa coiled-coil region domain-containing protein</fullName>
    </recommendedName>
</protein>
<sequence length="1330" mass="155266">MEGQKTERDLRDELSEVVPKSVSDADRRKMALLEEDLVKTKLKMSKLQDIAEISRNQLMSVQSQQQARERELKSLRQQLNDFQQQTDEHALIGQLHHQVLTLQASEAEAERKLNISKQNITKFKAQVFRAEKLNEKDDTIYLTRTECNNKIRNLRRTIQSLRQQFSGALPLAQQEKFATSMMRLREDKRMMQEEIQKMRIDRGRLEDQLMEVEVKSKGLDDLRRAIEDKRGTEQITEWCRKMDTIRLQDMKLQRQVTRQNEQIAYQERLNNQHEVTISGLEEDIVQMLKVQEDHQVEWESREAELERLLDQFQSQQREINKRAKKLEDFSEILPPTTLPLDAQLSKALQTIKVQRQTMTNLQAQIKNLELESDRLKDVRHTLESDVTSRDRIINQLRLHMPTSAVVSQPIQQLKIATNTIETLKKRLAAKEDSLERYKELLDESRRDHEMMAAAHERDMLTMQNKIHVKTDDAFTKFKQAATSAIQPQGKPPTPAELQHLNELEEMVREQDAAMSALMERVRSSNREISGHKRALMDARKQHDAEKNKIHEDHETLLNVIRTKLAKKHRKVEELTKELEVTSAELTRQKESNSRAPATSMKNLVARLKEELQEKEKQQQQLSHALKELRQDLVQQAQENIRAASATERDAHNVTTLVEKKTSHYKDEIEDLKDQIAQFRRNLKKSEKTESTLKSDVHTKDSESKELREKMKRMLRNKDAGMSKQSHPGKRRIRFLISVLKSKKTQKIFVPKNKKNSKNICSQKQKNSKNICSQKQKNSKNILAKWDAKKQWQNKVETLKTKLQEKENAIVALEKQISTLRASNTRLEREKLRKPLGPPIHSNSTEHAVTPSDQVVRKHLHTIEDLSRDLRKMTTLPHNQVITEMKVKNEKLSEQLEAMQKEILIAEKDESMTSQLQERENRLQGRVLQLASENTEMQFEIEQIKLDVPRLKERVDYQQRFIDLLKSEKRELEQRIERIKLQKKVRYGKTIPELEKTVVLMKKVVERVQRENDQLKKAPGVVSNQLLEQLKLENQILKNRIDEMTQQIGGQLSMRYESKTQSVEKLVRENEKLRKDLDRQATTRDKIRDAKQNLQVQHNKLLKEFEEIKKKLLLAESKAPKLNGTGSKGYNSAITARMLESKLRKTESELEKKTKEVAGLKGVLEDQRDKEDQLSPFNNQSIQSRNFTHQVEILERFPSGAGGSDANTVRELQLTRLTVARLENEKEELSHMIKLTNQKLGDEKGPEENSVKAENVRINTEMLVLRKENSHLANEVARMREELSHFDGEFFDEIEDLKFNYSESVKKNVAYEEQLRALSQQFGIAIQLPSP</sequence>
<accession>H2YZU1</accession>
<feature type="domain" description="Centrosomal protein of 290kDa coiled-coil region" evidence="10">
    <location>
        <begin position="180"/>
        <end position="307"/>
    </location>
</feature>
<name>H2YZU1_CIOSA</name>
<feature type="compositionally biased region" description="Basic and acidic residues" evidence="9">
    <location>
        <begin position="1"/>
        <end position="14"/>
    </location>
</feature>
<feature type="coiled-coil region" evidence="8">
    <location>
        <begin position="413"/>
        <end position="447"/>
    </location>
</feature>
<feature type="coiled-coil region" evidence="8">
    <location>
        <begin position="295"/>
        <end position="385"/>
    </location>
</feature>
<dbReference type="Ensembl" id="ENSCSAVT00000010984.1">
    <property type="protein sequence ID" value="ENSCSAVP00000010853.1"/>
    <property type="gene ID" value="ENSCSAVG00000006359.1"/>
</dbReference>
<feature type="coiled-coil region" evidence="8">
    <location>
        <begin position="1211"/>
        <end position="1320"/>
    </location>
</feature>
<feature type="region of interest" description="Disordered" evidence="9">
    <location>
        <begin position="753"/>
        <end position="775"/>
    </location>
</feature>
<dbReference type="GO" id="GO:0034451">
    <property type="term" value="C:centriolar satellite"/>
    <property type="evidence" value="ECO:0007669"/>
    <property type="project" value="TreeGrafter"/>
</dbReference>
<organism evidence="11 12">
    <name type="scientific">Ciona savignyi</name>
    <name type="common">Pacific transparent sea squirt</name>
    <dbReference type="NCBI Taxonomy" id="51511"/>
    <lineage>
        <taxon>Eukaryota</taxon>
        <taxon>Metazoa</taxon>
        <taxon>Chordata</taxon>
        <taxon>Tunicata</taxon>
        <taxon>Ascidiacea</taxon>
        <taxon>Phlebobranchia</taxon>
        <taxon>Cionidae</taxon>
        <taxon>Ciona</taxon>
    </lineage>
</organism>
<dbReference type="Pfam" id="PF16574">
    <property type="entry name" value="CEP209_CC5"/>
    <property type="match status" value="1"/>
</dbReference>
<keyword evidence="4" id="KW-0970">Cilium biogenesis/degradation</keyword>
<dbReference type="GO" id="GO:1905349">
    <property type="term" value="P:ciliary transition zone assembly"/>
    <property type="evidence" value="ECO:0007669"/>
    <property type="project" value="TreeGrafter"/>
</dbReference>
<keyword evidence="6" id="KW-0206">Cytoskeleton</keyword>
<feature type="region of interest" description="Disordered" evidence="9">
    <location>
        <begin position="683"/>
        <end position="706"/>
    </location>
</feature>
<evidence type="ECO:0000259" key="10">
    <source>
        <dbReference type="Pfam" id="PF16574"/>
    </source>
</evidence>
<keyword evidence="7" id="KW-0966">Cell projection</keyword>
<dbReference type="InterPro" id="IPR032321">
    <property type="entry name" value="Cep209_CC5"/>
</dbReference>
<feature type="region of interest" description="Disordered" evidence="9">
    <location>
        <begin position="1"/>
        <end position="22"/>
    </location>
</feature>
<dbReference type="PANTHER" id="PTHR18879">
    <property type="entry name" value="CENTROSOMAL PROTEIN OF 290 KDA"/>
    <property type="match status" value="1"/>
</dbReference>
<evidence type="ECO:0000256" key="4">
    <source>
        <dbReference type="ARBA" id="ARBA00022794"/>
    </source>
</evidence>
<dbReference type="PANTHER" id="PTHR18879:SF20">
    <property type="entry name" value="CENTROSOMAL PROTEIN OF 290 KDA"/>
    <property type="match status" value="1"/>
</dbReference>
<evidence type="ECO:0000256" key="5">
    <source>
        <dbReference type="ARBA" id="ARBA00023054"/>
    </source>
</evidence>
<dbReference type="Proteomes" id="UP000007875">
    <property type="component" value="Unassembled WGS sequence"/>
</dbReference>